<feature type="compositionally biased region" description="Basic and acidic residues" evidence="1">
    <location>
        <begin position="93"/>
        <end position="121"/>
    </location>
</feature>
<organism evidence="2">
    <name type="scientific">Amorphochlora amoebiformis</name>
    <dbReference type="NCBI Taxonomy" id="1561963"/>
    <lineage>
        <taxon>Eukaryota</taxon>
        <taxon>Sar</taxon>
        <taxon>Rhizaria</taxon>
        <taxon>Cercozoa</taxon>
        <taxon>Chlorarachniophyceae</taxon>
        <taxon>Amorphochlora</taxon>
    </lineage>
</organism>
<reference evidence="2" key="1">
    <citation type="submission" date="2021-01" db="EMBL/GenBank/DDBJ databases">
        <authorList>
            <person name="Corre E."/>
            <person name="Pelletier E."/>
            <person name="Niang G."/>
            <person name="Scheremetjew M."/>
            <person name="Finn R."/>
            <person name="Kale V."/>
            <person name="Holt S."/>
            <person name="Cochrane G."/>
            <person name="Meng A."/>
            <person name="Brown T."/>
            <person name="Cohen L."/>
        </authorList>
    </citation>
    <scope>NUCLEOTIDE SEQUENCE</scope>
    <source>
        <strain evidence="2">CCMP2058</strain>
    </source>
</reference>
<dbReference type="AlphaFoldDB" id="A0A7S0GQE8"/>
<proteinExistence type="predicted"/>
<sequence>MGLDGCGRLLCARDSSRIGQVPALVLGITLLVLVELNMDAAKIFGHSTEPHAPMAQVKPKEFEITVSQVAGTSDNSQSAKTSPSSDTSSTTKETPKTEIKTSEQTEKDQKSSEKAPLEDGKCPNDKPLCKLSVAILMTGHIFDSFSGSGGHSKNIRNYIHTCRHEVKSCEVYIHTWRQKSPTTKSYRARKAGEMGQGDYQSLCEKLDCTGMIVDSQSLGNLNLKRQWLKSGMSFVGTKMIPYALDRVNTLRKEHNRAFNRSHDIVIRIRPDYYRTPHGDVMPSSQFRNCLSTVDENKLYGTSGLASNGRRRSFFPGGSRPRRLMKNGQVSRPWDGNSGDNFFYARAEAFDKIVSMLYRDWESLAGETEKWNELNPEAVLGTVAEKVGLSIGVCG</sequence>
<evidence type="ECO:0000256" key="1">
    <source>
        <dbReference type="SAM" id="MobiDB-lite"/>
    </source>
</evidence>
<accession>A0A7S0GQE8</accession>
<protein>
    <submittedName>
        <fullName evidence="2">Uncharacterized protein</fullName>
    </submittedName>
</protein>
<feature type="compositionally biased region" description="Low complexity" evidence="1">
    <location>
        <begin position="78"/>
        <end position="92"/>
    </location>
</feature>
<name>A0A7S0GQE8_9EUKA</name>
<feature type="region of interest" description="Disordered" evidence="1">
    <location>
        <begin position="70"/>
        <end position="121"/>
    </location>
</feature>
<dbReference type="EMBL" id="HBEM01007332">
    <property type="protein sequence ID" value="CAD8438878.1"/>
    <property type="molecule type" value="Transcribed_RNA"/>
</dbReference>
<evidence type="ECO:0000313" key="2">
    <source>
        <dbReference type="EMBL" id="CAD8438878.1"/>
    </source>
</evidence>
<gene>
    <name evidence="2" type="ORF">LAMO00422_LOCUS5119</name>
</gene>